<dbReference type="RefSeq" id="WP_184241386.1">
    <property type="nucleotide sequence ID" value="NZ_JACHNA010000001.1"/>
</dbReference>
<dbReference type="PROSITE" id="PS50895">
    <property type="entry name" value="SURF1"/>
    <property type="match status" value="1"/>
</dbReference>
<comment type="subcellular location">
    <subcellularLocation>
        <location evidence="1">Cell membrane</location>
        <topology evidence="1">Multi-pass membrane protein</topology>
    </subcellularLocation>
</comment>
<comment type="caution">
    <text evidence="4">The sequence shown here is derived from an EMBL/GenBank/DDBJ whole genome shotgun (WGS) entry which is preliminary data.</text>
</comment>
<evidence type="ECO:0000256" key="2">
    <source>
        <dbReference type="SAM" id="Coils"/>
    </source>
</evidence>
<comment type="caution">
    <text evidence="1">Lacks conserved residue(s) required for the propagation of feature annotation.</text>
</comment>
<gene>
    <name evidence="4" type="ORF">HDA30_001168</name>
</gene>
<dbReference type="Pfam" id="PF02104">
    <property type="entry name" value="SURF1"/>
    <property type="match status" value="1"/>
</dbReference>
<evidence type="ECO:0000313" key="4">
    <source>
        <dbReference type="EMBL" id="MBB4735660.1"/>
    </source>
</evidence>
<dbReference type="AlphaFoldDB" id="A0A7W7M3I2"/>
<name>A0A7W7M3I2_9MICC</name>
<evidence type="ECO:0000256" key="1">
    <source>
        <dbReference type="RuleBase" id="RU363076"/>
    </source>
</evidence>
<dbReference type="InterPro" id="IPR002994">
    <property type="entry name" value="Surf1/Shy1"/>
</dbReference>
<protein>
    <recommendedName>
        <fullName evidence="1">SURF1-like protein</fullName>
    </recommendedName>
</protein>
<keyword evidence="2" id="KW-0175">Coiled coil</keyword>
<dbReference type="Proteomes" id="UP000540191">
    <property type="component" value="Unassembled WGS sequence"/>
</dbReference>
<keyword evidence="1" id="KW-0812">Transmembrane</keyword>
<keyword evidence="5" id="KW-1185">Reference proteome</keyword>
<reference evidence="4 5" key="1">
    <citation type="submission" date="2020-08" db="EMBL/GenBank/DDBJ databases">
        <title>Sequencing the genomes of 1000 actinobacteria strains.</title>
        <authorList>
            <person name="Klenk H.-P."/>
        </authorList>
    </citation>
    <scope>NUCLEOTIDE SEQUENCE [LARGE SCALE GENOMIC DNA]</scope>
    <source>
        <strain evidence="4 5">DSM 23974</strain>
    </source>
</reference>
<proteinExistence type="inferred from homology"/>
<dbReference type="CDD" id="cd06662">
    <property type="entry name" value="SURF1"/>
    <property type="match status" value="1"/>
</dbReference>
<evidence type="ECO:0000313" key="5">
    <source>
        <dbReference type="Proteomes" id="UP000540191"/>
    </source>
</evidence>
<dbReference type="EMBL" id="JACHNA010000001">
    <property type="protein sequence ID" value="MBB4735660.1"/>
    <property type="molecule type" value="Genomic_DNA"/>
</dbReference>
<accession>A0A7W7M3I2</accession>
<keyword evidence="1" id="KW-1003">Cell membrane</keyword>
<feature type="region of interest" description="Disordered" evidence="3">
    <location>
        <begin position="121"/>
        <end position="157"/>
    </location>
</feature>
<sequence>MLKTALKPFWLAMLALALVASGVFVWLSKWQFESAETVAPPPRTQTENAVELTEHVRPFEPLLGTQVDQIVSARGEFLPGTDVLVGPRLDEGEKGYWTVTAFAPADAPDGEIVPVVRGFAEDPSVSEPAPEGEVTVTGRILPPEGPQPRTRDEGADRAPQRLHYASLAPSQLTNVWDRPSYASFVAAFSVVDGAGEDVSVRAEPGGLEPVWVPPQPQETSIVWMNVFYGIEWIIFAGFALFLWWRFLRDDHQRELREAELDAQWEAQWRAEELARRREAAARAKEQARAAAEAHRRRAGDD</sequence>
<organism evidence="4 5">
    <name type="scientific">Micrococcus cohnii</name>
    <dbReference type="NCBI Taxonomy" id="993416"/>
    <lineage>
        <taxon>Bacteria</taxon>
        <taxon>Bacillati</taxon>
        <taxon>Actinomycetota</taxon>
        <taxon>Actinomycetes</taxon>
        <taxon>Micrococcales</taxon>
        <taxon>Micrococcaceae</taxon>
        <taxon>Micrococcus</taxon>
    </lineage>
</organism>
<dbReference type="GO" id="GO:0005886">
    <property type="term" value="C:plasma membrane"/>
    <property type="evidence" value="ECO:0007669"/>
    <property type="project" value="UniProtKB-SubCell"/>
</dbReference>
<keyword evidence="1" id="KW-0472">Membrane</keyword>
<feature type="transmembrane region" description="Helical" evidence="1">
    <location>
        <begin position="222"/>
        <end position="244"/>
    </location>
</feature>
<keyword evidence="1" id="KW-1133">Transmembrane helix</keyword>
<comment type="similarity">
    <text evidence="1">Belongs to the SURF1 family.</text>
</comment>
<feature type="coiled-coil region" evidence="2">
    <location>
        <begin position="270"/>
        <end position="297"/>
    </location>
</feature>
<evidence type="ECO:0000256" key="3">
    <source>
        <dbReference type="SAM" id="MobiDB-lite"/>
    </source>
</evidence>